<proteinExistence type="predicted"/>
<name>A0A6N7R174_9GAMM</name>
<dbReference type="AlphaFoldDB" id="A0A6N7R174"/>
<evidence type="ECO:0000313" key="2">
    <source>
        <dbReference type="EMBL" id="MRH78714.1"/>
    </source>
</evidence>
<reference evidence="2 3" key="1">
    <citation type="submission" date="2019-11" db="EMBL/GenBank/DDBJ databases">
        <authorList>
            <person name="Zhang X.Y."/>
        </authorList>
    </citation>
    <scope>NUCLEOTIDE SEQUENCE [LARGE SCALE GENOMIC DNA]</scope>
    <source>
        <strain evidence="2 3">C176</strain>
    </source>
</reference>
<keyword evidence="3" id="KW-1185">Reference proteome</keyword>
<keyword evidence="1" id="KW-0812">Transmembrane</keyword>
<dbReference type="Pfam" id="PF07963">
    <property type="entry name" value="N_methyl"/>
    <property type="match status" value="1"/>
</dbReference>
<evidence type="ECO:0000256" key="1">
    <source>
        <dbReference type="SAM" id="Phobius"/>
    </source>
</evidence>
<protein>
    <submittedName>
        <fullName evidence="2">Prepilin-type N-terminal cleavage/methylation domain-containing protein</fullName>
    </submittedName>
</protein>
<comment type="caution">
    <text evidence="2">The sequence shown here is derived from an EMBL/GenBank/DDBJ whole genome shotgun (WGS) entry which is preliminary data.</text>
</comment>
<keyword evidence="1" id="KW-1133">Transmembrane helix</keyword>
<accession>A0A6N7R174</accession>
<gene>
    <name evidence="2" type="ORF">GH984_08345</name>
</gene>
<dbReference type="SUPFAM" id="SSF54523">
    <property type="entry name" value="Pili subunits"/>
    <property type="match status" value="1"/>
</dbReference>
<keyword evidence="1" id="KW-0472">Membrane</keyword>
<sequence length="143" mass="15503">MRNKTLGFSLVELLMVTALIAILVMLALPDYRTPITRIERVAAGVCLLEIATRFEGQRASQQGQASVELYADEGGCEEALVGSYLFAVNGAGSADWHISAETLVDNSTVTEQCERLVFTQQGQRGVKAADGTLDFSEQALDCW</sequence>
<dbReference type="InterPro" id="IPR012902">
    <property type="entry name" value="N_methyl_site"/>
</dbReference>
<organism evidence="2 3">
    <name type="scientific">Spiribacter salilacus</name>
    <dbReference type="NCBI Taxonomy" id="2664894"/>
    <lineage>
        <taxon>Bacteria</taxon>
        <taxon>Pseudomonadati</taxon>
        <taxon>Pseudomonadota</taxon>
        <taxon>Gammaproteobacteria</taxon>
        <taxon>Chromatiales</taxon>
        <taxon>Ectothiorhodospiraceae</taxon>
        <taxon>Spiribacter</taxon>
    </lineage>
</organism>
<feature type="transmembrane region" description="Helical" evidence="1">
    <location>
        <begin position="6"/>
        <end position="28"/>
    </location>
</feature>
<evidence type="ECO:0000313" key="3">
    <source>
        <dbReference type="Proteomes" id="UP000433788"/>
    </source>
</evidence>
<dbReference type="Gene3D" id="3.30.700.10">
    <property type="entry name" value="Glycoprotein, Type 4 Pilin"/>
    <property type="match status" value="1"/>
</dbReference>
<dbReference type="NCBIfam" id="TIGR02532">
    <property type="entry name" value="IV_pilin_GFxxxE"/>
    <property type="match status" value="1"/>
</dbReference>
<dbReference type="InterPro" id="IPR045584">
    <property type="entry name" value="Pilin-like"/>
</dbReference>
<dbReference type="Proteomes" id="UP000433788">
    <property type="component" value="Unassembled WGS sequence"/>
</dbReference>
<dbReference type="EMBL" id="WJPP01000004">
    <property type="protein sequence ID" value="MRH78714.1"/>
    <property type="molecule type" value="Genomic_DNA"/>
</dbReference>
<dbReference type="RefSeq" id="WP_153719748.1">
    <property type="nucleotide sequence ID" value="NZ_WJPP01000004.1"/>
</dbReference>